<protein>
    <submittedName>
        <fullName evidence="2">Uncharacterized protein</fullName>
    </submittedName>
</protein>
<evidence type="ECO:0000313" key="3">
    <source>
        <dbReference type="Proteomes" id="UP000703269"/>
    </source>
</evidence>
<organism evidence="2 3">
    <name type="scientific">Phanerochaete sordida</name>
    <dbReference type="NCBI Taxonomy" id="48140"/>
    <lineage>
        <taxon>Eukaryota</taxon>
        <taxon>Fungi</taxon>
        <taxon>Dikarya</taxon>
        <taxon>Basidiomycota</taxon>
        <taxon>Agaricomycotina</taxon>
        <taxon>Agaricomycetes</taxon>
        <taxon>Polyporales</taxon>
        <taxon>Phanerochaetaceae</taxon>
        <taxon>Phanerochaete</taxon>
    </lineage>
</organism>
<proteinExistence type="predicted"/>
<dbReference type="Proteomes" id="UP000703269">
    <property type="component" value="Unassembled WGS sequence"/>
</dbReference>
<evidence type="ECO:0000256" key="1">
    <source>
        <dbReference type="SAM" id="MobiDB-lite"/>
    </source>
</evidence>
<comment type="caution">
    <text evidence="2">The sequence shown here is derived from an EMBL/GenBank/DDBJ whole genome shotgun (WGS) entry which is preliminary data.</text>
</comment>
<reference evidence="2 3" key="1">
    <citation type="submission" date="2021-08" db="EMBL/GenBank/DDBJ databases">
        <title>Draft Genome Sequence of Phanerochaete sordida strain YK-624.</title>
        <authorList>
            <person name="Mori T."/>
            <person name="Dohra H."/>
            <person name="Suzuki T."/>
            <person name="Kawagishi H."/>
            <person name="Hirai H."/>
        </authorList>
    </citation>
    <scope>NUCLEOTIDE SEQUENCE [LARGE SCALE GENOMIC DNA]</scope>
    <source>
        <strain evidence="2 3">YK-624</strain>
    </source>
</reference>
<feature type="region of interest" description="Disordered" evidence="1">
    <location>
        <begin position="1"/>
        <end position="28"/>
    </location>
</feature>
<feature type="region of interest" description="Disordered" evidence="1">
    <location>
        <begin position="136"/>
        <end position="155"/>
    </location>
</feature>
<dbReference type="AlphaFoldDB" id="A0A9P3GUQ8"/>
<dbReference type="OrthoDB" id="3063862at2759"/>
<dbReference type="EMBL" id="BPQB01000207">
    <property type="protein sequence ID" value="GJF00815.1"/>
    <property type="molecule type" value="Genomic_DNA"/>
</dbReference>
<accession>A0A9P3GUQ8</accession>
<keyword evidence="3" id="KW-1185">Reference proteome</keyword>
<sequence>MLEATKRKKTPEDEDEDSGQEPAASDLEARTFTYTIRILSAAELQKSVKKQQPVSKQFELESTDVFDTFKAQLLVQICNALNPAKINFGDYDIAFTVPRHVTDPMDLRDENDYAIMVKNVDKITKNPSAKLMVKQRSVPAPDRVNGKAPRKKSRTANGVDALLNGLVEITISE</sequence>
<evidence type="ECO:0000313" key="2">
    <source>
        <dbReference type="EMBL" id="GJF00815.1"/>
    </source>
</evidence>
<gene>
    <name evidence="2" type="ORF">PsYK624_171160</name>
</gene>
<name>A0A9P3GUQ8_9APHY</name>